<dbReference type="PANTHER" id="PTHR48125">
    <property type="entry name" value="LP07818P1"/>
    <property type="match status" value="1"/>
</dbReference>
<accession>A0ABW8LHP3</accession>
<proteinExistence type="predicted"/>
<dbReference type="InterPro" id="IPR007554">
    <property type="entry name" value="Glycerophosphate_synth"/>
</dbReference>
<dbReference type="RefSeq" id="WP_404745969.1">
    <property type="nucleotide sequence ID" value="NZ_JBJDQH010000003.1"/>
</dbReference>
<feature type="region of interest" description="Disordered" evidence="1">
    <location>
        <begin position="500"/>
        <end position="519"/>
    </location>
</feature>
<gene>
    <name evidence="2" type="ORF">ACI2L5_08890</name>
</gene>
<keyword evidence="3" id="KW-1185">Reference proteome</keyword>
<dbReference type="EMBL" id="JBJDQH010000003">
    <property type="protein sequence ID" value="MFK4265048.1"/>
    <property type="molecule type" value="Genomic_DNA"/>
</dbReference>
<evidence type="ECO:0000313" key="2">
    <source>
        <dbReference type="EMBL" id="MFK4265048.1"/>
    </source>
</evidence>
<sequence length="634" mass="66916">MAASREPRAASREPRAASREPRAASAAEGLTAPPPATPPAPRPATPSPPAAAPATHGCQPPPLRTPVGPDAARWTTFDGERTLVAVARTVTSTVRVLDVLAPVLRDDPRVHVVFGYDPTSAFSDGVPDLLRAHGVRVMPWDQLARVPCDLIVTATENADLSGTDAPVLVLPHGVGFHKLVPDARGPHDRVSGLVPEGLLHRAWLTISHPDQADQLAALHPGTAGRTLLVGDPCYDELLCSRDLRARYREALGIAEDQRLVMLSSTWRTQSLLGRHPDLPARLLAELPLDEYRVALVSHPNVVSAHGSWGLRTGQTSAREAGLLLIPPTAGWQATLIAADVVIGDHGSVTFYGAALGKPVVLGAFGDESIPGTPMAELGRLAPRLTVPMGHPGGHGGPGGPGLYEQIERAIADHDHDPYRLTKIGAAAFAAPGQALARLRTDLYALLRLPEPAAPPPPVRAFDDPLPERQEVSSAVVMTAVDGDTVAVHRVPAYVAGAREEADDADGTAGVHRHLSCQDRERDRGLVESASVLTHHEPAATPTAAARWARETLRRYPGSALAAATTARGDCLVALRDGRLAEASATGPVRDPGLLAAVVYGRLRAGRPLEGIVTLRVGGREEDVALRIRPTAAHD</sequence>
<evidence type="ECO:0000256" key="1">
    <source>
        <dbReference type="SAM" id="MobiDB-lite"/>
    </source>
</evidence>
<dbReference type="PANTHER" id="PTHR48125:SF10">
    <property type="entry name" value="OS12G0136300 PROTEIN"/>
    <property type="match status" value="1"/>
</dbReference>
<dbReference type="InterPro" id="IPR043148">
    <property type="entry name" value="TagF_C"/>
</dbReference>
<dbReference type="Pfam" id="PF04464">
    <property type="entry name" value="Glyphos_transf"/>
    <property type="match status" value="1"/>
</dbReference>
<dbReference type="SUPFAM" id="SSF53756">
    <property type="entry name" value="UDP-Glycosyltransferase/glycogen phosphorylase"/>
    <property type="match status" value="1"/>
</dbReference>
<comment type="caution">
    <text evidence="2">The sequence shown here is derived from an EMBL/GenBank/DDBJ whole genome shotgun (WGS) entry which is preliminary data.</text>
</comment>
<feature type="compositionally biased region" description="Pro residues" evidence="1">
    <location>
        <begin position="32"/>
        <end position="51"/>
    </location>
</feature>
<name>A0ABW8LHP3_9ACTN</name>
<dbReference type="Gene3D" id="3.40.50.12580">
    <property type="match status" value="1"/>
</dbReference>
<protein>
    <submittedName>
        <fullName evidence="2">CDP-glycerol glycerophosphotransferase family protein</fullName>
    </submittedName>
</protein>
<feature type="compositionally biased region" description="Basic and acidic residues" evidence="1">
    <location>
        <begin position="1"/>
        <end position="22"/>
    </location>
</feature>
<organism evidence="2 3">
    <name type="scientific">Streptomyces milbemycinicus</name>
    <dbReference type="NCBI Taxonomy" id="476552"/>
    <lineage>
        <taxon>Bacteria</taxon>
        <taxon>Bacillati</taxon>
        <taxon>Actinomycetota</taxon>
        <taxon>Actinomycetes</taxon>
        <taxon>Kitasatosporales</taxon>
        <taxon>Streptomycetaceae</taxon>
        <taxon>Streptomyces</taxon>
    </lineage>
</organism>
<reference evidence="2 3" key="1">
    <citation type="submission" date="2024-11" db="EMBL/GenBank/DDBJ databases">
        <title>The Natural Products Discovery Center: Release of the First 8490 Sequenced Strains for Exploring Actinobacteria Biosynthetic Diversity.</title>
        <authorList>
            <person name="Kalkreuter E."/>
            <person name="Kautsar S.A."/>
            <person name="Yang D."/>
            <person name="Bader C.D."/>
            <person name="Teijaro C.N."/>
            <person name="Fluegel L."/>
            <person name="Davis C.M."/>
            <person name="Simpson J.R."/>
            <person name="Lauterbach L."/>
            <person name="Steele A.D."/>
            <person name="Gui C."/>
            <person name="Meng S."/>
            <person name="Li G."/>
            <person name="Viehrig K."/>
            <person name="Ye F."/>
            <person name="Su P."/>
            <person name="Kiefer A.F."/>
            <person name="Nichols A."/>
            <person name="Cepeda A.J."/>
            <person name="Yan W."/>
            <person name="Fan B."/>
            <person name="Jiang Y."/>
            <person name="Adhikari A."/>
            <person name="Zheng C.-J."/>
            <person name="Schuster L."/>
            <person name="Cowan T.M."/>
            <person name="Smanski M.J."/>
            <person name="Chevrette M.G."/>
            <person name="De Carvalho L.P.S."/>
            <person name="Shen B."/>
        </authorList>
    </citation>
    <scope>NUCLEOTIDE SEQUENCE [LARGE SCALE GENOMIC DNA]</scope>
    <source>
        <strain evidence="2 3">NPDC020863</strain>
    </source>
</reference>
<dbReference type="Proteomes" id="UP001620295">
    <property type="component" value="Unassembled WGS sequence"/>
</dbReference>
<evidence type="ECO:0000313" key="3">
    <source>
        <dbReference type="Proteomes" id="UP001620295"/>
    </source>
</evidence>
<feature type="region of interest" description="Disordered" evidence="1">
    <location>
        <begin position="1"/>
        <end position="71"/>
    </location>
</feature>